<reference evidence="3" key="1">
    <citation type="journal article" date="2019" name="Nat. Commun.">
        <title>The genome of broomcorn millet.</title>
        <authorList>
            <person name="Zou C."/>
            <person name="Miki D."/>
            <person name="Li D."/>
            <person name="Tang Q."/>
            <person name="Xiao L."/>
            <person name="Rajput S."/>
            <person name="Deng P."/>
            <person name="Jia W."/>
            <person name="Huang R."/>
            <person name="Zhang M."/>
            <person name="Sun Y."/>
            <person name="Hu J."/>
            <person name="Fu X."/>
            <person name="Schnable P.S."/>
            <person name="Li F."/>
            <person name="Zhang H."/>
            <person name="Feng B."/>
            <person name="Zhu X."/>
            <person name="Liu R."/>
            <person name="Schnable J.C."/>
            <person name="Zhu J.-K."/>
            <person name="Zhang H."/>
        </authorList>
    </citation>
    <scope>NUCLEOTIDE SEQUENCE [LARGE SCALE GENOMIC DNA]</scope>
</reference>
<dbReference type="InterPro" id="IPR001810">
    <property type="entry name" value="F-box_dom"/>
</dbReference>
<keyword evidence="3" id="KW-1185">Reference proteome</keyword>
<dbReference type="EMBL" id="PQIB02000009">
    <property type="protein sequence ID" value="RLN00093.1"/>
    <property type="molecule type" value="Genomic_DNA"/>
</dbReference>
<dbReference type="SMART" id="SM00256">
    <property type="entry name" value="FBOX"/>
    <property type="match status" value="1"/>
</dbReference>
<dbReference type="SUPFAM" id="SSF81383">
    <property type="entry name" value="F-box domain"/>
    <property type="match status" value="1"/>
</dbReference>
<gene>
    <name evidence="2" type="ORF">C2845_PM06G23310</name>
</gene>
<organism evidence="2 3">
    <name type="scientific">Panicum miliaceum</name>
    <name type="common">Proso millet</name>
    <name type="synonym">Broomcorn millet</name>
    <dbReference type="NCBI Taxonomy" id="4540"/>
    <lineage>
        <taxon>Eukaryota</taxon>
        <taxon>Viridiplantae</taxon>
        <taxon>Streptophyta</taxon>
        <taxon>Embryophyta</taxon>
        <taxon>Tracheophyta</taxon>
        <taxon>Spermatophyta</taxon>
        <taxon>Magnoliopsida</taxon>
        <taxon>Liliopsida</taxon>
        <taxon>Poales</taxon>
        <taxon>Poaceae</taxon>
        <taxon>PACMAD clade</taxon>
        <taxon>Panicoideae</taxon>
        <taxon>Panicodae</taxon>
        <taxon>Paniceae</taxon>
        <taxon>Panicinae</taxon>
        <taxon>Panicum</taxon>
        <taxon>Panicum sect. Panicum</taxon>
    </lineage>
</organism>
<dbReference type="PANTHER" id="PTHR34591">
    <property type="entry name" value="OS03G0653100 PROTEIN-RELATED"/>
    <property type="match status" value="1"/>
</dbReference>
<dbReference type="OrthoDB" id="689710at2759"/>
<evidence type="ECO:0000313" key="3">
    <source>
        <dbReference type="Proteomes" id="UP000275267"/>
    </source>
</evidence>
<evidence type="ECO:0000259" key="1">
    <source>
        <dbReference type="SMART" id="SM00256"/>
    </source>
</evidence>
<dbReference type="AlphaFoldDB" id="A0A3L6RBQ4"/>
<proteinExistence type="predicted"/>
<dbReference type="InterPro" id="IPR036047">
    <property type="entry name" value="F-box-like_dom_sf"/>
</dbReference>
<name>A0A3L6RBQ4_PANMI</name>
<comment type="caution">
    <text evidence="2">The sequence shown here is derived from an EMBL/GenBank/DDBJ whole genome shotgun (WGS) entry which is preliminary data.</text>
</comment>
<dbReference type="Pfam" id="PF00646">
    <property type="entry name" value="F-box"/>
    <property type="match status" value="1"/>
</dbReference>
<accession>A0A3L6RBQ4</accession>
<sequence length="79" mass="8660">MQEHQVDSASLLPDDVLADVLRRAAPRGLAVSRCVCRAWRAFIDDCGLLRADLLPRSLAGLVISYRNLPRPPPAVRLGV</sequence>
<dbReference type="Proteomes" id="UP000275267">
    <property type="component" value="Unassembled WGS sequence"/>
</dbReference>
<protein>
    <recommendedName>
        <fullName evidence="1">F-box domain-containing protein</fullName>
    </recommendedName>
</protein>
<dbReference type="Gene3D" id="1.20.1280.50">
    <property type="match status" value="1"/>
</dbReference>
<evidence type="ECO:0000313" key="2">
    <source>
        <dbReference type="EMBL" id="RLN00093.1"/>
    </source>
</evidence>
<feature type="domain" description="F-box" evidence="1">
    <location>
        <begin position="12"/>
        <end position="52"/>
    </location>
</feature>
<dbReference type="PANTHER" id="PTHR34591:SF29">
    <property type="entry name" value="F-BOX DOMAIN-CONTAINING PROTEIN"/>
    <property type="match status" value="1"/>
</dbReference>